<dbReference type="STRING" id="1265313.HRUBRA_02343"/>
<dbReference type="eggNOG" id="COG1233">
    <property type="taxonomic scope" value="Bacteria"/>
</dbReference>
<dbReference type="Proteomes" id="UP000029640">
    <property type="component" value="Unassembled WGS sequence"/>
</dbReference>
<accession>A0A095XTZ5</accession>
<evidence type="ECO:0000313" key="7">
    <source>
        <dbReference type="EMBL" id="KGE03111.1"/>
    </source>
</evidence>
<dbReference type="PANTHER" id="PTHR43734:SF7">
    <property type="entry name" value="4,4'-DIAPONEUROSPORENE OXYGENASE"/>
    <property type="match status" value="1"/>
</dbReference>
<gene>
    <name evidence="7" type="ORF">HRUBRA_02343</name>
</gene>
<evidence type="ECO:0000256" key="3">
    <source>
        <dbReference type="ARBA" id="ARBA00022746"/>
    </source>
</evidence>
<evidence type="ECO:0000256" key="1">
    <source>
        <dbReference type="ARBA" id="ARBA00004829"/>
    </source>
</evidence>
<dbReference type="RefSeq" id="WP_035514701.1">
    <property type="nucleotide sequence ID" value="NZ_KN234750.1"/>
</dbReference>
<dbReference type="EMBL" id="AUVB01000070">
    <property type="protein sequence ID" value="KGE03111.1"/>
    <property type="molecule type" value="Genomic_DNA"/>
</dbReference>
<sequence length="493" mass="52468">MAEQGVVIIGAGVGGLAAAIDLARAGRAVTVVERGAAPGGKMRRIQVAGLGVDAGPTVFTMRWVFDGLLAGAGTTLEEHLALHAPERLARHGWEDGSRLDLWADKERSAAAIEAFADAQNAQGYLDFCERSADVYATLRDSFIDAQRPNPLSLVGRVGLHRLPAMFRIQPFKSLWGVLGEHFTDPRLRQLFGRYATYVGSSPLAAPATLMLVAHVEQDGVWLLRGGMQALAHALKDVGESLGVRYRFETEAERIEVHGGAVTSVTLVGGERLPAERVVFNGDASALGRGLLGNAALRATRPVDAHRRSLSAVTWCLAGRPEGFPLDFHNVFFGCNYPAEFKAIFRDRTITATPTVYLCAQDRGPWPAAGEDRERMLLLVNAPADGDRGGVSDDLLAELQQRVTGLLERCGLSLALGGEDCRVTRPQDFEALFPGSGGALYGRASHGPLASFARPAARSRVRGLYLAGGSAHPGAGVPMAALSGRLAAQALLND</sequence>
<dbReference type="InterPro" id="IPR002937">
    <property type="entry name" value="Amino_oxidase"/>
</dbReference>
<dbReference type="Gene3D" id="3.50.50.60">
    <property type="entry name" value="FAD/NAD(P)-binding domain"/>
    <property type="match status" value="2"/>
</dbReference>
<dbReference type="GO" id="GO:0016117">
    <property type="term" value="P:carotenoid biosynthetic process"/>
    <property type="evidence" value="ECO:0007669"/>
    <property type="project" value="UniProtKB-KW"/>
</dbReference>
<dbReference type="PATRIC" id="fig|1265313.6.peg.2314"/>
<organism evidence="7 8">
    <name type="scientific">Pseudohaliea rubra DSM 19751</name>
    <dbReference type="NCBI Taxonomy" id="1265313"/>
    <lineage>
        <taxon>Bacteria</taxon>
        <taxon>Pseudomonadati</taxon>
        <taxon>Pseudomonadota</taxon>
        <taxon>Gammaproteobacteria</taxon>
        <taxon>Cellvibrionales</taxon>
        <taxon>Halieaceae</taxon>
        <taxon>Pseudohaliea</taxon>
    </lineage>
</organism>
<dbReference type="AlphaFoldDB" id="A0A095XTZ5"/>
<feature type="domain" description="Amine oxidase" evidence="6">
    <location>
        <begin position="14"/>
        <end position="491"/>
    </location>
</feature>
<reference evidence="7 8" key="1">
    <citation type="journal article" date="2014" name="Genome Announc.">
        <title>Genome Sequence of Gammaproteobacterial Pseudohaliea rubra Type Strain DSM 19751, Isolated from Coastal Seawater of the Mediterranean Sea.</title>
        <authorList>
            <person name="Spring S."/>
            <person name="Fiebig A."/>
            <person name="Riedel T."/>
            <person name="Goker M."/>
            <person name="Klenk H.P."/>
        </authorList>
    </citation>
    <scope>NUCLEOTIDE SEQUENCE [LARGE SCALE GENOMIC DNA]</scope>
    <source>
        <strain evidence="7 8">DSM 19751</strain>
    </source>
</reference>
<keyword evidence="3 5" id="KW-0125">Carotenoid biosynthesis</keyword>
<evidence type="ECO:0000256" key="2">
    <source>
        <dbReference type="ARBA" id="ARBA00006046"/>
    </source>
</evidence>
<comment type="similarity">
    <text evidence="2 5">Belongs to the carotenoid/retinoid oxidoreductase family.</text>
</comment>
<evidence type="ECO:0000256" key="5">
    <source>
        <dbReference type="RuleBase" id="RU362075"/>
    </source>
</evidence>
<comment type="pathway">
    <text evidence="1 5">Carotenoid biosynthesis.</text>
</comment>
<dbReference type="SUPFAM" id="SSF51905">
    <property type="entry name" value="FAD/NAD(P)-binding domain"/>
    <property type="match status" value="1"/>
</dbReference>
<comment type="caution">
    <text evidence="7">The sequence shown here is derived from an EMBL/GenBank/DDBJ whole genome shotgun (WGS) entry which is preliminary data.</text>
</comment>
<evidence type="ECO:0000259" key="6">
    <source>
        <dbReference type="Pfam" id="PF01593"/>
    </source>
</evidence>
<protein>
    <submittedName>
        <fullName evidence="7">Methoxyneurosporene dehydrogenase</fullName>
    </submittedName>
</protein>
<dbReference type="NCBIfam" id="NF045637">
    <property type="entry name" value="carotdesatCrtDProt"/>
    <property type="match status" value="1"/>
</dbReference>
<dbReference type="OrthoDB" id="9774675at2"/>
<dbReference type="InterPro" id="IPR008150">
    <property type="entry name" value="Phytoene_DH_bac_CS"/>
</dbReference>
<name>A0A095XTZ5_9GAMM</name>
<dbReference type="NCBIfam" id="TIGR02734">
    <property type="entry name" value="crtI_fam"/>
    <property type="match status" value="1"/>
</dbReference>
<dbReference type="InterPro" id="IPR014105">
    <property type="entry name" value="Carotenoid/retinoid_OxRdtase"/>
</dbReference>
<dbReference type="Pfam" id="PF01593">
    <property type="entry name" value="Amino_oxidase"/>
    <property type="match status" value="1"/>
</dbReference>
<dbReference type="GO" id="GO:0016627">
    <property type="term" value="F:oxidoreductase activity, acting on the CH-CH group of donors"/>
    <property type="evidence" value="ECO:0007669"/>
    <property type="project" value="UniProtKB-ARBA"/>
</dbReference>
<dbReference type="PANTHER" id="PTHR43734">
    <property type="entry name" value="PHYTOENE DESATURASE"/>
    <property type="match status" value="1"/>
</dbReference>
<dbReference type="PROSITE" id="PS00982">
    <property type="entry name" value="PHYTOENE_DH"/>
    <property type="match status" value="1"/>
</dbReference>
<proteinExistence type="inferred from homology"/>
<dbReference type="HOGENOM" id="CLU_019722_2_1_6"/>
<keyword evidence="8" id="KW-1185">Reference proteome</keyword>
<dbReference type="InterPro" id="IPR054841">
    <property type="entry name" value="carotdesatCrtD"/>
</dbReference>
<evidence type="ECO:0000313" key="8">
    <source>
        <dbReference type="Proteomes" id="UP000029640"/>
    </source>
</evidence>
<dbReference type="InterPro" id="IPR036188">
    <property type="entry name" value="FAD/NAD-bd_sf"/>
</dbReference>
<evidence type="ECO:0000256" key="4">
    <source>
        <dbReference type="ARBA" id="ARBA00023002"/>
    </source>
</evidence>
<keyword evidence="4 5" id="KW-0560">Oxidoreductase</keyword>